<keyword evidence="2" id="KW-1185">Reference proteome</keyword>
<dbReference type="RefSeq" id="WP_200243155.1">
    <property type="nucleotide sequence ID" value="NZ_NRRY01000014.1"/>
</dbReference>
<dbReference type="AlphaFoldDB" id="A0A9X0W8E7"/>
<comment type="caution">
    <text evidence="1">The sequence shown here is derived from an EMBL/GenBank/DDBJ whole genome shotgun (WGS) entry which is preliminary data.</text>
</comment>
<gene>
    <name evidence="1" type="ORF">CKO42_10135</name>
</gene>
<reference evidence="1 2" key="1">
    <citation type="journal article" date="2020" name="Microorganisms">
        <title>Osmotic Adaptation and Compatible Solute Biosynthesis of Phototrophic Bacteria as Revealed from Genome Analyses.</title>
        <authorList>
            <person name="Imhoff J.F."/>
            <person name="Rahn T."/>
            <person name="Kunzel S."/>
            <person name="Keller A."/>
            <person name="Neulinger S.C."/>
        </authorList>
    </citation>
    <scope>NUCLEOTIDE SEQUENCE [LARGE SCALE GENOMIC DNA]</scope>
    <source>
        <strain evidence="1 2">DSM 25653</strain>
    </source>
</reference>
<dbReference type="EMBL" id="NRRY01000014">
    <property type="protein sequence ID" value="MBK1618786.1"/>
    <property type="molecule type" value="Genomic_DNA"/>
</dbReference>
<dbReference type="Proteomes" id="UP001138768">
    <property type="component" value="Unassembled WGS sequence"/>
</dbReference>
<accession>A0A9X0W8E7</accession>
<organism evidence="1 2">
    <name type="scientific">Lamprobacter modestohalophilus</name>
    <dbReference type="NCBI Taxonomy" id="1064514"/>
    <lineage>
        <taxon>Bacteria</taxon>
        <taxon>Pseudomonadati</taxon>
        <taxon>Pseudomonadota</taxon>
        <taxon>Gammaproteobacteria</taxon>
        <taxon>Chromatiales</taxon>
        <taxon>Chromatiaceae</taxon>
        <taxon>Lamprobacter</taxon>
    </lineage>
</organism>
<sequence length="60" mass="7200">MSGVLQWERRDPQRLYKVTVYCSKAPFSLDLIDSMAKQAGTTRKGLYRAADKRRKWHWLW</sequence>
<evidence type="ECO:0000313" key="1">
    <source>
        <dbReference type="EMBL" id="MBK1618786.1"/>
    </source>
</evidence>
<name>A0A9X0W8E7_9GAMM</name>
<protein>
    <submittedName>
        <fullName evidence="1">Uncharacterized protein</fullName>
    </submittedName>
</protein>
<evidence type="ECO:0000313" key="2">
    <source>
        <dbReference type="Proteomes" id="UP001138768"/>
    </source>
</evidence>
<proteinExistence type="predicted"/>